<reference evidence="1" key="1">
    <citation type="submission" date="2021-07" db="EMBL/GenBank/DDBJ databases">
        <title>Pseudohoeflea marina sp. nov. a polyhydroxyalcanoate-producing bacterium.</title>
        <authorList>
            <person name="Zheng W."/>
            <person name="Yu S."/>
            <person name="Huang Y."/>
        </authorList>
    </citation>
    <scope>NUCLEOTIDE SEQUENCE</scope>
    <source>
        <strain evidence="1">DP4N28-3</strain>
    </source>
</reference>
<evidence type="ECO:0000313" key="1">
    <source>
        <dbReference type="EMBL" id="MBW3096498.1"/>
    </source>
</evidence>
<proteinExistence type="predicted"/>
<organism evidence="1 2">
    <name type="scientific">Pseudohoeflea coraliihabitans</name>
    <dbReference type="NCBI Taxonomy" id="2860393"/>
    <lineage>
        <taxon>Bacteria</taxon>
        <taxon>Pseudomonadati</taxon>
        <taxon>Pseudomonadota</taxon>
        <taxon>Alphaproteobacteria</taxon>
        <taxon>Hyphomicrobiales</taxon>
        <taxon>Rhizobiaceae</taxon>
        <taxon>Pseudohoeflea</taxon>
    </lineage>
</organism>
<protein>
    <submittedName>
        <fullName evidence="1">HNH endonuclease</fullName>
    </submittedName>
</protein>
<dbReference type="InterPro" id="IPR003615">
    <property type="entry name" value="HNH_nuc"/>
</dbReference>
<keyword evidence="1" id="KW-0255">Endonuclease</keyword>
<sequence>MSDVSPMVYEILSEGAEPLSAAIDIEDGAIVLHSRGGTIGSYSERNRDYSEALRLILTRTLEARAVLRGIWVDSARTRHLPGADRIILASSEFVGSPSDLFTLISRRMQAIGRSSTAQTTRGNSNKRIRIEVEGKSRSQIERMLSAHIRRESGSPRGRLSADTLYSVTAEHVREAVLDAIENGPDPAFQESRQYDLIAGDGIRLPPKAVFGRAATLALGFRVLPEHFSAGEGEPCFKILRAAGFGIVPKGEVERAVPVLSREDLSWAEGDPRLVSHLKRERHRGLPAAKRAEFRRIHGRLFCELCGLDPVIQYGGPEGEACIEVHHALPLAEMAPGHETRLSDVECLCANCHRVVHSQMSQRSRFAGR</sequence>
<dbReference type="GO" id="GO:0004519">
    <property type="term" value="F:endonuclease activity"/>
    <property type="evidence" value="ECO:0007669"/>
    <property type="project" value="UniProtKB-KW"/>
</dbReference>
<dbReference type="RefSeq" id="WP_219200205.1">
    <property type="nucleotide sequence ID" value="NZ_JAHWQX010000001.1"/>
</dbReference>
<dbReference type="EMBL" id="JAHWQX010000001">
    <property type="protein sequence ID" value="MBW3096498.1"/>
    <property type="molecule type" value="Genomic_DNA"/>
</dbReference>
<keyword evidence="1" id="KW-0378">Hydrolase</keyword>
<gene>
    <name evidence="1" type="ORF">KY465_04325</name>
</gene>
<dbReference type="CDD" id="cd00085">
    <property type="entry name" value="HNHc"/>
    <property type="match status" value="1"/>
</dbReference>
<dbReference type="Proteomes" id="UP001430804">
    <property type="component" value="Unassembled WGS sequence"/>
</dbReference>
<accession>A0ABS6WLH2</accession>
<comment type="caution">
    <text evidence="1">The sequence shown here is derived from an EMBL/GenBank/DDBJ whole genome shotgun (WGS) entry which is preliminary data.</text>
</comment>
<evidence type="ECO:0000313" key="2">
    <source>
        <dbReference type="Proteomes" id="UP001430804"/>
    </source>
</evidence>
<name>A0ABS6WLH2_9HYPH</name>
<keyword evidence="2" id="KW-1185">Reference proteome</keyword>
<keyword evidence="1" id="KW-0540">Nuclease</keyword>